<dbReference type="PROSITE" id="PS01131">
    <property type="entry name" value="RRNA_A_DIMETH"/>
    <property type="match status" value="1"/>
</dbReference>
<reference evidence="5 6" key="1">
    <citation type="submission" date="2018-11" db="EMBL/GenBank/DDBJ databases">
        <title>Genomic Encyclopedia of Type Strains, Phase IV (KMG-IV): sequencing the most valuable type-strain genomes for metagenomic binning, comparative biology and taxonomic classification.</title>
        <authorList>
            <person name="Goeker M."/>
        </authorList>
    </citation>
    <scope>NUCLEOTIDE SEQUENCE [LARGE SCALE GENOMIC DNA]</scope>
    <source>
        <strain evidence="5 6">DSM 21945</strain>
    </source>
</reference>
<dbReference type="Pfam" id="PF05175">
    <property type="entry name" value="MTS"/>
    <property type="match status" value="1"/>
</dbReference>
<evidence type="ECO:0000256" key="3">
    <source>
        <dbReference type="ARBA" id="ARBA00022691"/>
    </source>
</evidence>
<evidence type="ECO:0000256" key="2">
    <source>
        <dbReference type="ARBA" id="ARBA00022679"/>
    </source>
</evidence>
<dbReference type="GO" id="GO:0003676">
    <property type="term" value="F:nucleic acid binding"/>
    <property type="evidence" value="ECO:0007669"/>
    <property type="project" value="InterPro"/>
</dbReference>
<dbReference type="GO" id="GO:0000179">
    <property type="term" value="F:rRNA (adenine-N6,N6-)-dimethyltransferase activity"/>
    <property type="evidence" value="ECO:0007669"/>
    <property type="project" value="InterPro"/>
</dbReference>
<dbReference type="InterPro" id="IPR050210">
    <property type="entry name" value="tRNA_Adenine-N(6)_MTase"/>
</dbReference>
<dbReference type="PANTHER" id="PTHR47739:SF1">
    <property type="entry name" value="TRNA1(VAL) (ADENINE(37)-N6)-METHYLTRANSFERASE"/>
    <property type="match status" value="1"/>
</dbReference>
<comment type="caution">
    <text evidence="5">The sequence shown here is derived from an EMBL/GenBank/DDBJ whole genome shotgun (WGS) entry which is preliminary data.</text>
</comment>
<dbReference type="PANTHER" id="PTHR47739">
    <property type="entry name" value="TRNA1(VAL) (ADENINE(37)-N6)-METHYLTRANSFERASE"/>
    <property type="match status" value="1"/>
</dbReference>
<keyword evidence="2 5" id="KW-0808">Transferase</keyword>
<keyword evidence="3" id="KW-0949">S-adenosyl-L-methionine</keyword>
<proteinExistence type="predicted"/>
<dbReference type="PROSITE" id="PS00092">
    <property type="entry name" value="N6_MTASE"/>
    <property type="match status" value="1"/>
</dbReference>
<evidence type="ECO:0000313" key="5">
    <source>
        <dbReference type="EMBL" id="ROQ30379.1"/>
    </source>
</evidence>
<organism evidence="5 6">
    <name type="scientific">Gallaecimonas pentaromativorans</name>
    <dbReference type="NCBI Taxonomy" id="584787"/>
    <lineage>
        <taxon>Bacteria</taxon>
        <taxon>Pseudomonadati</taxon>
        <taxon>Pseudomonadota</taxon>
        <taxon>Gammaproteobacteria</taxon>
        <taxon>Enterobacterales</taxon>
        <taxon>Gallaecimonadaceae</taxon>
        <taxon>Gallaecimonas</taxon>
    </lineage>
</organism>
<dbReference type="SUPFAM" id="SSF53335">
    <property type="entry name" value="S-adenosyl-L-methionine-dependent methyltransferases"/>
    <property type="match status" value="1"/>
</dbReference>
<feature type="domain" description="Methyltransferase small" evidence="4">
    <location>
        <begin position="16"/>
        <end position="98"/>
    </location>
</feature>
<dbReference type="EMBL" id="RJUL01000001">
    <property type="protein sequence ID" value="ROQ30379.1"/>
    <property type="molecule type" value="Genomic_DNA"/>
</dbReference>
<dbReference type="Gene3D" id="3.40.50.150">
    <property type="entry name" value="Vaccinia Virus protein VP39"/>
    <property type="match status" value="1"/>
</dbReference>
<dbReference type="InterPro" id="IPR002052">
    <property type="entry name" value="DNA_methylase_N6_adenine_CS"/>
</dbReference>
<accession>A0A3N1PQ93</accession>
<dbReference type="CDD" id="cd02440">
    <property type="entry name" value="AdoMet_MTases"/>
    <property type="match status" value="1"/>
</dbReference>
<evidence type="ECO:0000313" key="6">
    <source>
        <dbReference type="Proteomes" id="UP000268033"/>
    </source>
</evidence>
<dbReference type="InterPro" id="IPR007848">
    <property type="entry name" value="Small_mtfrase_dom"/>
</dbReference>
<evidence type="ECO:0000259" key="4">
    <source>
        <dbReference type="Pfam" id="PF05175"/>
    </source>
</evidence>
<sequence>MKVGTDGVLLGLWAALPKNGAVLDIGAGTGLVSLMLAQRGEALTLDAVELDSEACAQAQDNVAASPFAGRITLHQGDINAFVGGPYRLIVSNPPFFSPDVRSPHAGRDQARHISALPAHVLAANCARLGGEEVAMVLPWQAQQQWCEPMAEQGYHLYRRCAVYSVAGKSEPVRALLQWRRQPGALDCSELVLREPDGRWTAAFRALGRDFYLNF</sequence>
<keyword evidence="1 5" id="KW-0489">Methyltransferase</keyword>
<name>A0A3N1PQ93_9GAMM</name>
<keyword evidence="6" id="KW-1185">Reference proteome</keyword>
<dbReference type="InterPro" id="IPR029063">
    <property type="entry name" value="SAM-dependent_MTases_sf"/>
</dbReference>
<dbReference type="AlphaFoldDB" id="A0A3N1PQ93"/>
<dbReference type="Proteomes" id="UP000268033">
    <property type="component" value="Unassembled WGS sequence"/>
</dbReference>
<gene>
    <name evidence="5" type="ORF">EDC28_10165</name>
</gene>
<dbReference type="InterPro" id="IPR020596">
    <property type="entry name" value="rRNA_Ade_Mease_Trfase_CS"/>
</dbReference>
<protein>
    <submittedName>
        <fullName evidence="5">tRNA1Val (Adenine37-N6)-methyltransferase</fullName>
    </submittedName>
</protein>
<dbReference type="RefSeq" id="WP_244946516.1">
    <property type="nucleotide sequence ID" value="NZ_RJUL01000001.1"/>
</dbReference>
<dbReference type="STRING" id="584787.GCA_001247655_01656"/>
<evidence type="ECO:0000256" key="1">
    <source>
        <dbReference type="ARBA" id="ARBA00022603"/>
    </source>
</evidence>